<name>A0A8R7TP96_TRIUA</name>
<dbReference type="EnsemblPlants" id="TuG1812G0200006004.01.T01">
    <property type="protein sequence ID" value="TuG1812G0200006004.01.T01.cds309336"/>
    <property type="gene ID" value="TuG1812G0200006004.01"/>
</dbReference>
<proteinExistence type="predicted"/>
<dbReference type="PANTHER" id="PTHR35360">
    <property type="entry name" value="OS01G0324125 PROTEIN-RELATED"/>
    <property type="match status" value="1"/>
</dbReference>
<dbReference type="PANTHER" id="PTHR35360:SF2">
    <property type="entry name" value="OS01G0324125 PROTEIN"/>
    <property type="match status" value="1"/>
</dbReference>
<sequence>FGYTFEAGEMHVRVVDNHELHGPLRWILFDTFTSFTRIEVEPLDTGNLRKN</sequence>
<evidence type="ECO:0000313" key="2">
    <source>
        <dbReference type="Proteomes" id="UP000015106"/>
    </source>
</evidence>
<evidence type="ECO:0000313" key="1">
    <source>
        <dbReference type="EnsemblPlants" id="TuG1812G0200006004.01.T01.cds309336"/>
    </source>
</evidence>
<reference evidence="1" key="2">
    <citation type="submission" date="2018-03" db="EMBL/GenBank/DDBJ databases">
        <title>The Triticum urartu genome reveals the dynamic nature of wheat genome evolution.</title>
        <authorList>
            <person name="Ling H."/>
            <person name="Ma B."/>
            <person name="Shi X."/>
            <person name="Liu H."/>
            <person name="Dong L."/>
            <person name="Sun H."/>
            <person name="Cao Y."/>
            <person name="Gao Q."/>
            <person name="Zheng S."/>
            <person name="Li Y."/>
            <person name="Yu Y."/>
            <person name="Du H."/>
            <person name="Qi M."/>
            <person name="Li Y."/>
            <person name="Yu H."/>
            <person name="Cui Y."/>
            <person name="Wang N."/>
            <person name="Chen C."/>
            <person name="Wu H."/>
            <person name="Zhao Y."/>
            <person name="Zhang J."/>
            <person name="Li Y."/>
            <person name="Zhou W."/>
            <person name="Zhang B."/>
            <person name="Hu W."/>
            <person name="Eijk M."/>
            <person name="Tang J."/>
            <person name="Witsenboer H."/>
            <person name="Zhao S."/>
            <person name="Li Z."/>
            <person name="Zhang A."/>
            <person name="Wang D."/>
            <person name="Liang C."/>
        </authorList>
    </citation>
    <scope>NUCLEOTIDE SEQUENCE [LARGE SCALE GENOMIC DNA]</scope>
    <source>
        <strain evidence="1">cv. G1812</strain>
    </source>
</reference>
<dbReference type="Proteomes" id="UP000015106">
    <property type="component" value="Chromosome 2"/>
</dbReference>
<accession>A0A8R7TP96</accession>
<organism evidence="1 2">
    <name type="scientific">Triticum urartu</name>
    <name type="common">Red wild einkorn</name>
    <name type="synonym">Crithodium urartu</name>
    <dbReference type="NCBI Taxonomy" id="4572"/>
    <lineage>
        <taxon>Eukaryota</taxon>
        <taxon>Viridiplantae</taxon>
        <taxon>Streptophyta</taxon>
        <taxon>Embryophyta</taxon>
        <taxon>Tracheophyta</taxon>
        <taxon>Spermatophyta</taxon>
        <taxon>Magnoliopsida</taxon>
        <taxon>Liliopsida</taxon>
        <taxon>Poales</taxon>
        <taxon>Poaceae</taxon>
        <taxon>BOP clade</taxon>
        <taxon>Pooideae</taxon>
        <taxon>Triticodae</taxon>
        <taxon>Triticeae</taxon>
        <taxon>Triticinae</taxon>
        <taxon>Triticum</taxon>
    </lineage>
</organism>
<dbReference type="AlphaFoldDB" id="A0A8R7TP96"/>
<keyword evidence="2" id="KW-1185">Reference proteome</keyword>
<reference evidence="2" key="1">
    <citation type="journal article" date="2013" name="Nature">
        <title>Draft genome of the wheat A-genome progenitor Triticum urartu.</title>
        <authorList>
            <person name="Ling H.Q."/>
            <person name="Zhao S."/>
            <person name="Liu D."/>
            <person name="Wang J."/>
            <person name="Sun H."/>
            <person name="Zhang C."/>
            <person name="Fan H."/>
            <person name="Li D."/>
            <person name="Dong L."/>
            <person name="Tao Y."/>
            <person name="Gao C."/>
            <person name="Wu H."/>
            <person name="Li Y."/>
            <person name="Cui Y."/>
            <person name="Guo X."/>
            <person name="Zheng S."/>
            <person name="Wang B."/>
            <person name="Yu K."/>
            <person name="Liang Q."/>
            <person name="Yang W."/>
            <person name="Lou X."/>
            <person name="Chen J."/>
            <person name="Feng M."/>
            <person name="Jian J."/>
            <person name="Zhang X."/>
            <person name="Luo G."/>
            <person name="Jiang Y."/>
            <person name="Liu J."/>
            <person name="Wang Z."/>
            <person name="Sha Y."/>
            <person name="Zhang B."/>
            <person name="Wu H."/>
            <person name="Tang D."/>
            <person name="Shen Q."/>
            <person name="Xue P."/>
            <person name="Zou S."/>
            <person name="Wang X."/>
            <person name="Liu X."/>
            <person name="Wang F."/>
            <person name="Yang Y."/>
            <person name="An X."/>
            <person name="Dong Z."/>
            <person name="Zhang K."/>
            <person name="Zhang X."/>
            <person name="Luo M.C."/>
            <person name="Dvorak J."/>
            <person name="Tong Y."/>
            <person name="Wang J."/>
            <person name="Yang H."/>
            <person name="Li Z."/>
            <person name="Wang D."/>
            <person name="Zhang A."/>
            <person name="Wang J."/>
        </authorList>
    </citation>
    <scope>NUCLEOTIDE SEQUENCE</scope>
    <source>
        <strain evidence="2">cv. G1812</strain>
    </source>
</reference>
<dbReference type="Gramene" id="TuG1812G0200006004.01.T01">
    <property type="protein sequence ID" value="TuG1812G0200006004.01.T01.cds309336"/>
    <property type="gene ID" value="TuG1812G0200006004.01"/>
</dbReference>
<protein>
    <submittedName>
        <fullName evidence="1">Uncharacterized protein</fullName>
    </submittedName>
</protein>
<reference evidence="1" key="3">
    <citation type="submission" date="2022-06" db="UniProtKB">
        <authorList>
            <consortium name="EnsemblPlants"/>
        </authorList>
    </citation>
    <scope>IDENTIFICATION</scope>
</reference>